<dbReference type="SUPFAM" id="SSF46689">
    <property type="entry name" value="Homeodomain-like"/>
    <property type="match status" value="1"/>
</dbReference>
<evidence type="ECO:0000256" key="11">
    <source>
        <dbReference type="SAM" id="Coils"/>
    </source>
</evidence>
<dbReference type="EMBL" id="LR743596">
    <property type="protein sequence ID" value="CAA2625642.1"/>
    <property type="molecule type" value="Genomic_DNA"/>
</dbReference>
<evidence type="ECO:0000256" key="9">
    <source>
        <dbReference type="RuleBase" id="RU000682"/>
    </source>
</evidence>
<dbReference type="InterPro" id="IPR009057">
    <property type="entry name" value="Homeodomain-like_sf"/>
</dbReference>
<organism evidence="14">
    <name type="scientific">Spirodela intermedia</name>
    <name type="common">Intermediate duckweed</name>
    <dbReference type="NCBI Taxonomy" id="51605"/>
    <lineage>
        <taxon>Eukaryota</taxon>
        <taxon>Viridiplantae</taxon>
        <taxon>Streptophyta</taxon>
        <taxon>Embryophyta</taxon>
        <taxon>Tracheophyta</taxon>
        <taxon>Spermatophyta</taxon>
        <taxon>Magnoliopsida</taxon>
        <taxon>Liliopsida</taxon>
        <taxon>Araceae</taxon>
        <taxon>Lemnoideae</taxon>
        <taxon>Spirodela</taxon>
    </lineage>
</organism>
<evidence type="ECO:0000256" key="10">
    <source>
        <dbReference type="RuleBase" id="RU369038"/>
    </source>
</evidence>
<protein>
    <recommendedName>
        <fullName evidence="10">Homeobox-leucine zipper protein</fullName>
    </recommendedName>
    <alternativeName>
        <fullName evidence="10">HD-ZIP protein</fullName>
    </alternativeName>
    <alternativeName>
        <fullName evidence="10">Homeodomain transcription factor</fullName>
    </alternativeName>
</protein>
<evidence type="ECO:0000256" key="1">
    <source>
        <dbReference type="ARBA" id="ARBA00004123"/>
    </source>
</evidence>
<dbReference type="PROSITE" id="PS00027">
    <property type="entry name" value="HOMEOBOX_1"/>
    <property type="match status" value="1"/>
</dbReference>
<feature type="region of interest" description="Disordered" evidence="12">
    <location>
        <begin position="212"/>
        <end position="239"/>
    </location>
</feature>
<keyword evidence="6 8" id="KW-0539">Nucleus</keyword>
<evidence type="ECO:0000256" key="3">
    <source>
        <dbReference type="ARBA" id="ARBA00023125"/>
    </source>
</evidence>
<keyword evidence="2 10" id="KW-0805">Transcription regulation</keyword>
<dbReference type="GO" id="GO:0005634">
    <property type="term" value="C:nucleus"/>
    <property type="evidence" value="ECO:0007669"/>
    <property type="project" value="UniProtKB-SubCell"/>
</dbReference>
<feature type="domain" description="Homeobox" evidence="13">
    <location>
        <begin position="57"/>
        <end position="117"/>
    </location>
</feature>
<evidence type="ECO:0000256" key="2">
    <source>
        <dbReference type="ARBA" id="ARBA00023015"/>
    </source>
</evidence>
<dbReference type="FunFam" id="1.10.10.60:FF:000144">
    <property type="entry name" value="homeobox-leucine zipper protein ATHB-6-like"/>
    <property type="match status" value="1"/>
</dbReference>
<evidence type="ECO:0000256" key="6">
    <source>
        <dbReference type="ARBA" id="ARBA00023242"/>
    </source>
</evidence>
<evidence type="ECO:0000313" key="14">
    <source>
        <dbReference type="EMBL" id="CAA2625642.1"/>
    </source>
</evidence>
<proteinExistence type="inferred from homology"/>
<accession>A0A7I8J6G6</accession>
<evidence type="ECO:0000256" key="4">
    <source>
        <dbReference type="ARBA" id="ARBA00023155"/>
    </source>
</evidence>
<name>A0A7I8J6G6_SPIIN</name>
<evidence type="ECO:0000256" key="7">
    <source>
        <dbReference type="ARBA" id="ARBA00025748"/>
    </source>
</evidence>
<keyword evidence="4 8" id="KW-0371">Homeobox</keyword>
<dbReference type="InterPro" id="IPR000047">
    <property type="entry name" value="HTH_motif"/>
</dbReference>
<dbReference type="InterPro" id="IPR017970">
    <property type="entry name" value="Homeobox_CS"/>
</dbReference>
<feature type="compositionally biased region" description="Polar residues" evidence="12">
    <location>
        <begin position="1"/>
        <end position="14"/>
    </location>
</feature>
<feature type="DNA-binding region" description="Homeobox" evidence="8">
    <location>
        <begin position="59"/>
        <end position="118"/>
    </location>
</feature>
<gene>
    <name evidence="14" type="ORF">SI7747_09011382</name>
</gene>
<dbReference type="GO" id="GO:0000976">
    <property type="term" value="F:transcription cis-regulatory region binding"/>
    <property type="evidence" value="ECO:0007669"/>
    <property type="project" value="UniProtKB-ARBA"/>
</dbReference>
<keyword evidence="15" id="KW-1185">Reference proteome</keyword>
<dbReference type="AlphaFoldDB" id="A0A7I8J6G6"/>
<dbReference type="GO" id="GO:0045893">
    <property type="term" value="P:positive regulation of DNA-templated transcription"/>
    <property type="evidence" value="ECO:0007669"/>
    <property type="project" value="TreeGrafter"/>
</dbReference>
<evidence type="ECO:0000256" key="8">
    <source>
        <dbReference type="PROSITE-ProRule" id="PRU00108"/>
    </source>
</evidence>
<dbReference type="EMBL" id="CACRZD030000009">
    <property type="protein sequence ID" value="CAA6664993.1"/>
    <property type="molecule type" value="Genomic_DNA"/>
</dbReference>
<dbReference type="Pfam" id="PF00046">
    <property type="entry name" value="Homeodomain"/>
    <property type="match status" value="1"/>
</dbReference>
<dbReference type="PRINTS" id="PR00031">
    <property type="entry name" value="HTHREPRESSR"/>
</dbReference>
<dbReference type="SMART" id="SM00389">
    <property type="entry name" value="HOX"/>
    <property type="match status" value="1"/>
</dbReference>
<comment type="subcellular location">
    <subcellularLocation>
        <location evidence="1 8 9">Nucleus</location>
    </subcellularLocation>
</comment>
<dbReference type="PANTHER" id="PTHR24326:SF547">
    <property type="entry name" value="HOMEOBOX-LEUCINE ZIPPER PROTEIN ATHB-6"/>
    <property type="match status" value="1"/>
</dbReference>
<evidence type="ECO:0000259" key="13">
    <source>
        <dbReference type="PROSITE" id="PS50071"/>
    </source>
</evidence>
<dbReference type="GO" id="GO:0000981">
    <property type="term" value="F:DNA-binding transcription factor activity, RNA polymerase II-specific"/>
    <property type="evidence" value="ECO:0007669"/>
    <property type="project" value="UniProtKB-UniRule"/>
</dbReference>
<dbReference type="InterPro" id="IPR003106">
    <property type="entry name" value="Leu_zip_homeo"/>
</dbReference>
<dbReference type="Gene3D" id="1.10.10.60">
    <property type="entry name" value="Homeodomain-like"/>
    <property type="match status" value="1"/>
</dbReference>
<feature type="compositionally biased region" description="Low complexity" evidence="12">
    <location>
        <begin position="214"/>
        <end position="223"/>
    </location>
</feature>
<comment type="similarity">
    <text evidence="7 10">Belongs to the HD-ZIP homeobox family. Class I subfamily.</text>
</comment>
<dbReference type="CDD" id="cd00086">
    <property type="entry name" value="homeodomain"/>
    <property type="match status" value="1"/>
</dbReference>
<dbReference type="InterPro" id="IPR001356">
    <property type="entry name" value="HD"/>
</dbReference>
<evidence type="ECO:0000256" key="5">
    <source>
        <dbReference type="ARBA" id="ARBA00023163"/>
    </source>
</evidence>
<feature type="region of interest" description="Disordered" evidence="12">
    <location>
        <begin position="1"/>
        <end position="44"/>
    </location>
</feature>
<keyword evidence="11" id="KW-0175">Coiled coil</keyword>
<dbReference type="Pfam" id="PF02183">
    <property type="entry name" value="HALZ"/>
    <property type="match status" value="1"/>
</dbReference>
<dbReference type="Proteomes" id="UP001189122">
    <property type="component" value="Unassembled WGS sequence"/>
</dbReference>
<sequence length="282" mass="32027">MRALSTTDPSQESAALTPCGRPEVADRSRRWRRLRREGPLPRRGSQQRRWRWGLFPGATGEKKRRLSVQQVKALERNFEVENKLEPEKKVQLAKELGLQPRQVAVWFQNRRARWKTKQLERDYALLKSDYDSLQLSLEALRVDNRALLAEIKQLRAKLTEEEAPRPNAALAVKEEPAASASNNKVISSEAEEEIIEAELEVDEVAPLPNFINKDGSSTDSSDSSDIHSHFQLLSSSTPPPLPPLLRMADDHNFVVVHEPSSGNLFSDDQLPALHWCCPDNWS</sequence>
<comment type="function">
    <text evidence="10">Transcription factor.</text>
</comment>
<evidence type="ECO:0000256" key="12">
    <source>
        <dbReference type="SAM" id="MobiDB-lite"/>
    </source>
</evidence>
<reference evidence="14 15" key="1">
    <citation type="submission" date="2019-12" db="EMBL/GenBank/DDBJ databases">
        <authorList>
            <person name="Scholz U."/>
            <person name="Mascher M."/>
            <person name="Fiebig A."/>
        </authorList>
    </citation>
    <scope>NUCLEOTIDE SEQUENCE</scope>
</reference>
<feature type="coiled-coil region" evidence="11">
    <location>
        <begin position="130"/>
        <end position="157"/>
    </location>
</feature>
<evidence type="ECO:0000313" key="15">
    <source>
        <dbReference type="Proteomes" id="UP001189122"/>
    </source>
</evidence>
<dbReference type="PROSITE" id="PS50071">
    <property type="entry name" value="HOMEOBOX_2"/>
    <property type="match status" value="1"/>
</dbReference>
<keyword evidence="3 8" id="KW-0238">DNA-binding</keyword>
<dbReference type="PANTHER" id="PTHR24326">
    <property type="entry name" value="HOMEOBOX-LEUCINE ZIPPER PROTEIN"/>
    <property type="match status" value="1"/>
</dbReference>
<dbReference type="InterPro" id="IPR045224">
    <property type="entry name" value="HDZip_class_I_plant"/>
</dbReference>
<keyword evidence="5 10" id="KW-0804">Transcription</keyword>